<comment type="catalytic activity">
    <reaction evidence="1">
        <text>S-ubiquitinyl-[E2 ubiquitin-conjugating enzyme]-L-cysteine + [acceptor protein]-L-lysine = [E2 ubiquitin-conjugating enzyme]-L-cysteine + N(6)-ubiquitinyl-[acceptor protein]-L-lysine.</text>
        <dbReference type="EC" id="2.3.2.26"/>
    </reaction>
</comment>
<evidence type="ECO:0000256" key="7">
    <source>
        <dbReference type="ARBA" id="ARBA00022786"/>
    </source>
</evidence>
<evidence type="ECO:0000256" key="2">
    <source>
        <dbReference type="ARBA" id="ARBA00004123"/>
    </source>
</evidence>
<dbReference type="Gene3D" id="3.90.1750.10">
    <property type="entry name" value="Hect, E3 ligase catalytic domains"/>
    <property type="match status" value="1"/>
</dbReference>
<dbReference type="FunFam" id="3.30.2410.10:FF:000004">
    <property type="entry name" value="E3 ubiquitin-protein ligase HUWE1, variant"/>
    <property type="match status" value="1"/>
</dbReference>
<keyword evidence="5" id="KW-0813">Transport</keyword>
<feature type="region of interest" description="Disordered" evidence="12">
    <location>
        <begin position="877"/>
        <end position="914"/>
    </location>
</feature>
<evidence type="ECO:0000256" key="4">
    <source>
        <dbReference type="ARBA" id="ARBA00012485"/>
    </source>
</evidence>
<dbReference type="Pfam" id="PF06025">
    <property type="entry name" value="DUF913"/>
    <property type="match status" value="1"/>
</dbReference>
<dbReference type="InterPro" id="IPR035983">
    <property type="entry name" value="Hect_E3_ubiquitin_ligase"/>
</dbReference>
<dbReference type="GO" id="GO:0061630">
    <property type="term" value="F:ubiquitin protein ligase activity"/>
    <property type="evidence" value="ECO:0007669"/>
    <property type="project" value="UniProtKB-EC"/>
</dbReference>
<dbReference type="GeneID" id="54480825"/>
<feature type="active site" description="Glycyl thioester intermediate" evidence="11">
    <location>
        <position position="3953"/>
    </location>
</feature>
<dbReference type="OrthoDB" id="8068875at2759"/>
<dbReference type="Proteomes" id="UP000799437">
    <property type="component" value="Unassembled WGS sequence"/>
</dbReference>
<keyword evidence="9" id="KW-0539">Nucleus</keyword>
<dbReference type="EMBL" id="ML996566">
    <property type="protein sequence ID" value="KAF2762305.1"/>
    <property type="molecule type" value="Genomic_DNA"/>
</dbReference>
<dbReference type="PANTHER" id="PTHR11254">
    <property type="entry name" value="HECT DOMAIN UBIQUITIN-PROTEIN LIGASE"/>
    <property type="match status" value="1"/>
</dbReference>
<evidence type="ECO:0000313" key="15">
    <source>
        <dbReference type="Proteomes" id="UP000799437"/>
    </source>
</evidence>
<dbReference type="GO" id="GO:0005737">
    <property type="term" value="C:cytoplasm"/>
    <property type="evidence" value="ECO:0007669"/>
    <property type="project" value="TreeGrafter"/>
</dbReference>
<evidence type="ECO:0000256" key="6">
    <source>
        <dbReference type="ARBA" id="ARBA00022679"/>
    </source>
</evidence>
<dbReference type="GO" id="GO:0006511">
    <property type="term" value="P:ubiquitin-dependent protein catabolic process"/>
    <property type="evidence" value="ECO:0007669"/>
    <property type="project" value="TreeGrafter"/>
</dbReference>
<feature type="region of interest" description="Disordered" evidence="12">
    <location>
        <begin position="2960"/>
        <end position="2989"/>
    </location>
</feature>
<feature type="compositionally biased region" description="Basic and acidic residues" evidence="12">
    <location>
        <begin position="1958"/>
        <end position="1980"/>
    </location>
</feature>
<dbReference type="Pfam" id="PF00632">
    <property type="entry name" value="HECT"/>
    <property type="match status" value="1"/>
</dbReference>
<comment type="subcellular location">
    <subcellularLocation>
        <location evidence="2">Nucleus</location>
    </subcellularLocation>
</comment>
<feature type="region of interest" description="Disordered" evidence="12">
    <location>
        <begin position="1920"/>
        <end position="1980"/>
    </location>
</feature>
<feature type="compositionally biased region" description="Basic and acidic residues" evidence="12">
    <location>
        <begin position="2788"/>
        <end position="2841"/>
    </location>
</feature>
<keyword evidence="7 11" id="KW-0833">Ubl conjugation pathway</keyword>
<feature type="compositionally biased region" description="Acidic residues" evidence="12">
    <location>
        <begin position="2448"/>
        <end position="2482"/>
    </location>
</feature>
<feature type="region of interest" description="Disordered" evidence="12">
    <location>
        <begin position="285"/>
        <end position="320"/>
    </location>
</feature>
<feature type="domain" description="HECT" evidence="13">
    <location>
        <begin position="3650"/>
        <end position="3986"/>
    </location>
</feature>
<dbReference type="Pfam" id="PF14377">
    <property type="entry name" value="UBM"/>
    <property type="match status" value="3"/>
</dbReference>
<dbReference type="FunFam" id="3.30.2160.10:FF:000001">
    <property type="entry name" value="E3 ubiquitin-protein ligase NEDD4-like"/>
    <property type="match status" value="1"/>
</dbReference>
<comment type="similarity">
    <text evidence="10">Belongs to the UPL family. TOM1/PTR1 subfamily.</text>
</comment>
<feature type="region of interest" description="Disordered" evidence="12">
    <location>
        <begin position="98"/>
        <end position="117"/>
    </location>
</feature>
<evidence type="ECO:0000256" key="9">
    <source>
        <dbReference type="ARBA" id="ARBA00023242"/>
    </source>
</evidence>
<feature type="compositionally biased region" description="Polar residues" evidence="12">
    <location>
        <begin position="2029"/>
        <end position="2042"/>
    </location>
</feature>
<evidence type="ECO:0000256" key="12">
    <source>
        <dbReference type="SAM" id="MobiDB-lite"/>
    </source>
</evidence>
<feature type="region of interest" description="Disordered" evidence="12">
    <location>
        <begin position="3317"/>
        <end position="3346"/>
    </location>
</feature>
<feature type="compositionally biased region" description="Basic and acidic residues" evidence="12">
    <location>
        <begin position="223"/>
        <end position="238"/>
    </location>
</feature>
<dbReference type="InterPro" id="IPR025527">
    <property type="entry name" value="HUWE1/Rev1_UBM"/>
</dbReference>
<feature type="region of interest" description="Disordered" evidence="12">
    <location>
        <begin position="2304"/>
        <end position="2484"/>
    </location>
</feature>
<feature type="compositionally biased region" description="Acidic residues" evidence="12">
    <location>
        <begin position="2377"/>
        <end position="2386"/>
    </location>
</feature>
<evidence type="ECO:0000256" key="5">
    <source>
        <dbReference type="ARBA" id="ARBA00022448"/>
    </source>
</evidence>
<evidence type="ECO:0000256" key="11">
    <source>
        <dbReference type="PROSITE-ProRule" id="PRU00104"/>
    </source>
</evidence>
<dbReference type="GO" id="GO:0051028">
    <property type="term" value="P:mRNA transport"/>
    <property type="evidence" value="ECO:0007669"/>
    <property type="project" value="UniProtKB-KW"/>
</dbReference>
<feature type="region of interest" description="Disordered" evidence="12">
    <location>
        <begin position="215"/>
        <end position="244"/>
    </location>
</feature>
<dbReference type="SMART" id="SM00119">
    <property type="entry name" value="HECTc"/>
    <property type="match status" value="1"/>
</dbReference>
<dbReference type="EC" id="2.3.2.26" evidence="4"/>
<keyword evidence="6" id="KW-0808">Transferase</keyword>
<feature type="compositionally biased region" description="Polar residues" evidence="12">
    <location>
        <begin position="877"/>
        <end position="895"/>
    </location>
</feature>
<dbReference type="UniPathway" id="UPA00143"/>
<feature type="region of interest" description="Disordered" evidence="12">
    <location>
        <begin position="1568"/>
        <end position="1589"/>
    </location>
</feature>
<dbReference type="RefSeq" id="XP_033604756.1">
    <property type="nucleotide sequence ID" value="XM_033739771.1"/>
</dbReference>
<feature type="compositionally biased region" description="Acidic residues" evidence="12">
    <location>
        <begin position="2340"/>
        <end position="2368"/>
    </location>
</feature>
<feature type="compositionally biased region" description="Polar residues" evidence="12">
    <location>
        <begin position="3317"/>
        <end position="3331"/>
    </location>
</feature>
<feature type="compositionally biased region" description="Low complexity" evidence="12">
    <location>
        <begin position="2011"/>
        <end position="2025"/>
    </location>
</feature>
<feature type="region of interest" description="Disordered" evidence="12">
    <location>
        <begin position="1162"/>
        <end position="1181"/>
    </location>
</feature>
<accession>A0A6A6WJB1</accession>
<reference evidence="14" key="1">
    <citation type="journal article" date="2020" name="Stud. Mycol.">
        <title>101 Dothideomycetes genomes: a test case for predicting lifestyles and emergence of pathogens.</title>
        <authorList>
            <person name="Haridas S."/>
            <person name="Albert R."/>
            <person name="Binder M."/>
            <person name="Bloem J."/>
            <person name="Labutti K."/>
            <person name="Salamov A."/>
            <person name="Andreopoulos B."/>
            <person name="Baker S."/>
            <person name="Barry K."/>
            <person name="Bills G."/>
            <person name="Bluhm B."/>
            <person name="Cannon C."/>
            <person name="Castanera R."/>
            <person name="Culley D."/>
            <person name="Daum C."/>
            <person name="Ezra D."/>
            <person name="Gonzalez J."/>
            <person name="Henrissat B."/>
            <person name="Kuo A."/>
            <person name="Liang C."/>
            <person name="Lipzen A."/>
            <person name="Lutzoni F."/>
            <person name="Magnuson J."/>
            <person name="Mondo S."/>
            <person name="Nolan M."/>
            <person name="Ohm R."/>
            <person name="Pangilinan J."/>
            <person name="Park H.-J."/>
            <person name="Ramirez L."/>
            <person name="Alfaro M."/>
            <person name="Sun H."/>
            <person name="Tritt A."/>
            <person name="Yoshinaga Y."/>
            <person name="Zwiers L.-H."/>
            <person name="Turgeon B."/>
            <person name="Goodwin S."/>
            <person name="Spatafora J."/>
            <person name="Crous P."/>
            <person name="Grigoriev I."/>
        </authorList>
    </citation>
    <scope>NUCLEOTIDE SEQUENCE</scope>
    <source>
        <strain evidence="14">CBS 121739</strain>
    </source>
</reference>
<feature type="compositionally biased region" description="Basic and acidic residues" evidence="12">
    <location>
        <begin position="3332"/>
        <end position="3343"/>
    </location>
</feature>
<keyword evidence="15" id="KW-1185">Reference proteome</keyword>
<dbReference type="Gene3D" id="3.30.2160.10">
    <property type="entry name" value="Hect, E3 ligase catalytic domain"/>
    <property type="match status" value="1"/>
</dbReference>
<dbReference type="Gene3D" id="3.30.2410.10">
    <property type="entry name" value="Hect, E3 ligase catalytic domain"/>
    <property type="match status" value="1"/>
</dbReference>
<evidence type="ECO:0000256" key="3">
    <source>
        <dbReference type="ARBA" id="ARBA00004906"/>
    </source>
</evidence>
<feature type="compositionally biased region" description="Acidic residues" evidence="12">
    <location>
        <begin position="2399"/>
        <end position="2440"/>
    </location>
</feature>
<dbReference type="InterPro" id="IPR050409">
    <property type="entry name" value="E3_ubiq-protein_ligase"/>
</dbReference>
<dbReference type="InterPro" id="IPR000569">
    <property type="entry name" value="HECT_dom"/>
</dbReference>
<dbReference type="PANTHER" id="PTHR11254:SF67">
    <property type="entry name" value="E3 UBIQUITIN-PROTEIN LIGASE HUWE1"/>
    <property type="match status" value="1"/>
</dbReference>
<dbReference type="CDD" id="cd00078">
    <property type="entry name" value="HECTc"/>
    <property type="match status" value="1"/>
</dbReference>
<protein>
    <recommendedName>
        <fullName evidence="4">HECT-type E3 ubiquitin transferase</fullName>
        <ecNumber evidence="4">2.3.2.26</ecNumber>
    </recommendedName>
</protein>
<feature type="region of interest" description="Disordered" evidence="12">
    <location>
        <begin position="1444"/>
        <end position="1464"/>
    </location>
</feature>
<feature type="region of interest" description="Disordered" evidence="12">
    <location>
        <begin position="2010"/>
        <end position="2051"/>
    </location>
</feature>
<evidence type="ECO:0000313" key="14">
    <source>
        <dbReference type="EMBL" id="KAF2762305.1"/>
    </source>
</evidence>
<sequence length="3986" mass="444103">MVKINKSALPRHEVTLSPAVSEFAKATASIPLYQLPKHLASFPRGWPFPRGDLYHWIPALNRFDQILEVFNSEYGLTRGPQTECFGRRLLLKGEGAEYSPSASLPDKDTLDENGFSEDGDHELIESVLVFTRLLLDNCGNRNLYASSIHLNYLLNTTSLSLLKVTLHLSLRLAQRYYASRQRMPSTSSHAILLSSHYAISLDNMHRLASAFAKPTGSIPSASKGKEKPANKSDDDTRPKWATGDLVGLTTEEEGDKRATVRLTFYDTNTRPSHAEEVIPEFLQTPVTPTPARRSSNLSQQQYPPASPETDITTKLDSDRSTGPKVLEISAAKLQSASIHDLVKESVKDIPEDYQYETLHRIRVASAMSSTRSAREDIVAVRLLAIANLAYVFSENIFHSKISQPDYDEPRRFQLPYQLAELVQPQRNSRMQVSTALQSCAIITLESLTKHKNRSGDVVAALSVNVNHGVLFYVVRKVVTELANDDTSDEAQEEYRDSIFDLLNSLPMCQPRTGETLISAGLLEVLVEILNFRTRKAEWNYPRVLGFLDSFLFSIRDAFQSFVNAKGLDSIADLTSFQVDSAYSNVKEGKTMPSKYKTQLTDYEIQWHQQQNLRWLVKLTNRMLTHANANFERLLRNLMDSPQLLRALRTVLENAKIFGSTVWSTAVAILTNFLHNEPTSYAVVAEAGLCHAFLEAVISRSLPQASFSEMTSSSDPAPNEEGASSTRVQIVMPDAGLLNRINHPASEPLAPGILPSADAMSQIPPGFGAICLNEAGMKLFKHSRAMESFFEVFESPVHVKAMEQEQDMAGTLGSSFDELVRHHPNLKSEIVGAISVMIGRVGKLCFARASELGAGAKLWLEDDIGRLHVAGGREALQGDSQLHNKGQPQAAPTSGSVDDDLDMHDAEPLDGQSTTGSAAIDQVLECEDAKDTPSTTQYIGAVCRFLTGFFSNSNSIFAFAEGDGIELLIDFAIMPSLPYNVSDDAWANSLEDLCRVLQPLIEQKPHLVLPQLISRAQRAVDVLKPLIDHAEDTAFFSPFTTSKISIPRTEIGHLDRTVDGTKYVKALVSVQTLCAIMSYAFQNQFFSQRSNHNIFSQVNLADLYSRLIYSLGRLHRSCVWEEVLLQRNMPREWESSTRVKGSGMNSEELDSLLDMGRLPPADLASPATTNRDPVARATGNEQESAVSSVVKESATARFKNTRTLRFLLCRVPTAITPFLQSLGKLLLFRRSSKDYHKQCAYVVADQIAKATIDQLLFAPPKNSISAKDRYPYWITILTSISRVMLDDSMERGFPQTITLILVCFKNQGGFEALQHILESFINEASTIVTRPLPDGSSLSSEEQGLLDLSFGGIRIILNFYAQIINSKIVGEAVQTAALAQPDREKTQDYFSIGQFIVELRLTVMRPVMQLWKAELMEKCTIPIVKSLVDTLKIVLEAEGESNAFKRSDSPLPRANPTLRPWKMRSDDGMKKLTDLPNVDESLAREALYRCNDNVAAAIEYCKAFLRSSRPTRNDIPRYENKMTQATQRSAGIPAATNFTTMQVPESTAIGPSEMDQSIIMEDVAALAPGEAEASHARTDNAGGSSSSSYSGPSYFEKFTVVEARSKMITIDDLNDQRNELRSILIDRSLEVLNAHEAITFDLSDLISAAVTKAQDPVSLRREIGQTLVQSLISFQVDDDLRPNAKQIAASAHLLGLTLQDKPFYDATLEQLQDNFEALLSFVKIFPSQGKEDSSPWIGPVLLVLEMLLSDDARPPQIQWTPPSGEESSFDISTVAAPTVIVRKDQKIALFKAITELLPYVGKDEVLALAISRILVILTRQREIATLLSQKKNIQRLFLMVRQLSGITNEKLQSAFLVILRHMVEDDETIRQIMRSEIQSLFETREGRQKDTTGYTRHLYHLAIRNPDIFVEVTNEKLMLPRWEPSQRPQSLALKPAQKSNTEPSTKHGVEAVSTTVAIENERSSITEGKKPEKQERTKTQELRCPVVETPDGVIHYLLCELLAYKDVEDKPTATTSNNSAESSTAAVIGRSSNEGDSQNSTPSLMEAKKPEKQDFKAEQHPFFIYRCFILQCLTELLSSYNRAKVEFINFSRKADPHASTPSKPRSGILNYLLNSLVPVASLSHAEDTANRKQAATSNWAMLAIVGLCAKTEEKYASMTDGVNDADEDMELLYVRRFVLEHALKSFRDATASLEPLDSKYARLMVLAELFNRMINGKLITDPNNPAHVNSRQMSSQKQLSKIMYEKNFVVSLTGAIAEIDLNYPNAERAVRHILKTLRTLTSTGVEVSTAPASMTNVVEFEDDDIASTSSSLSDVDGREATPDLFRNSTLGLLDPTRQDEYESESEDGEEDEDDEMDDGYYEDEMEFEDDNPHGNEDAISDDEDEIDGVGPIEGLSGDVAEVELTIDDGDSDMDDDEDEDDDDSGDDEEEEEDDDDEDMDDIMNHVEIIAEEDDGSSGESGEEDGWENEDNGEDYPGQDDMEDDAHVVLPPLDNLMNLNDTADGLVQTFRERGNQATYVIEDEMVEEDDEVDDVDEEDAEAEVDYEEGDDFLYGDHYDDDEEEEGGAWRWDDPPPPMRAHHLHGHHHHGHTHAHRLHPWMGSDRGLLAYRSHRPGTNRNPDDGTNPLLQRSGRTPAAPQVGAIRHMAMQDFFHSIDPLQSGRFMAGDGPVSFISNLINAIGSGGPTVTTHNGNIHLSFGTRVDQLPPLPGTYESSLRRDLRRAHDVSGSRGSRESPNDAVAFVATDTKTRWVDEARILYGATAADVSQRLINSILRLLVPPAMEAAKQKAKELAERQARKAKEDAEAREKAEKERAEREAKEQKEREEKEAAEAEARAREQAEVGQDLANENEVSNAMEGVEVAEEADDADIANEVQGAESESQARVTTTIRGREIDITNLGIDMEYLEALPDELREEVLMQRVAEQRSEAVAAGEAPTDISPEFLEALPADIREEILQQEAQDRRRREREEARRRGNAGGAAPPPRAEEMDPASFLASLDPGLRQAVLMDQDEEMLGHLPAHIAAEARALGGDRHLNQFNGVHRAERPRILNLSIGEESQKKAKPRPAAQMLDKAGIATLLRLMFIPQEKRYLNETLKNVCQNRQNRAEVISILLSILQDGSADVNAVERSFAQLTIRAKQPTLQKTPQPKRSISGYTSSHSELSPLMVVQQCLTTLSFLAEKDSHIPSFFLSEHETTAASLKTKTPRKGKNKENKVSRFPLNALLSLLDRKVIIESSIVMEQLAALLSKITVPLQVLVKKEQGKVEQALGQVTNEGVPATPSAVTASAIDATGLSISNSAGTSTTVDVSMAATAEASTTGMASTTTQAESNKPEESLHETLKKPKALTAPEVPDYNLRLVVNILAARECSSKTFRDTLSVISYLSAIPGAKEVFGQELISQSQDLGQSILNDLAELVIQISTARTGTDVQGLALANFSPASSDQAKLLRVLTALDYLFDPKRADAQDKHSAKSSAGLSIAQKEDILTRLYENPTFASLWGKLSECLAAIRQRENMFNVATILLPLIEILMIVCKNTSLKDSHAAKSHQKEFTLSSPPPESRMENLFFAFTEDHRKILNDLVRHNPKLMSGSFSLLVRNSKVLEFDNKRNYFSRRLHSRTETRQPHQPLQLSVRRDQVFLDSFRSLYFKSADEMKYGKLNIRFHGEEGVDAGGVTREWFQVLARQMFDANYALFVPVASDRTTFHPNRLSSVNSEHLTFFKFIGRIIGKALYEGRVLDCHFSRAVYKRILGKPVSIKDMESLDVEYYKSLLWMLENDITDIITETFSTETDDFGDAQTIDLIENGRNISVTEENKHEYVRLVVEYKLTGSVQEQLESFLKGFHDIIPAELISIFNEQELELLISGLPDIDVDDWKNNTDYHSYTAAAPQVQWFWRAVRSFDKEERAKLLQFVTGTSKVPLNGFKELEGMNGFNKFNIHRDPGNKDRLPSSHTCFNQLDLPEYISYEKLREQLYTAMTAGSEYFGFA</sequence>
<feature type="compositionally biased region" description="Basic and acidic residues" evidence="12">
    <location>
        <begin position="311"/>
        <end position="320"/>
    </location>
</feature>
<evidence type="ECO:0000256" key="1">
    <source>
        <dbReference type="ARBA" id="ARBA00000885"/>
    </source>
</evidence>
<organism evidence="14 15">
    <name type="scientific">Pseudovirgaria hyperparasitica</name>
    <dbReference type="NCBI Taxonomy" id="470096"/>
    <lineage>
        <taxon>Eukaryota</taxon>
        <taxon>Fungi</taxon>
        <taxon>Dikarya</taxon>
        <taxon>Ascomycota</taxon>
        <taxon>Pezizomycotina</taxon>
        <taxon>Dothideomycetes</taxon>
        <taxon>Dothideomycetes incertae sedis</taxon>
        <taxon>Acrospermales</taxon>
        <taxon>Acrospermaceae</taxon>
        <taxon>Pseudovirgaria</taxon>
    </lineage>
</organism>
<keyword evidence="8" id="KW-0509">mRNA transport</keyword>
<feature type="region of interest" description="Disordered" evidence="12">
    <location>
        <begin position="2612"/>
        <end position="2634"/>
    </location>
</feature>
<dbReference type="Pfam" id="PF06012">
    <property type="entry name" value="DUF908"/>
    <property type="match status" value="1"/>
</dbReference>
<dbReference type="PROSITE" id="PS50237">
    <property type="entry name" value="HECT"/>
    <property type="match status" value="1"/>
</dbReference>
<dbReference type="InterPro" id="IPR010314">
    <property type="entry name" value="E3_Ub_ligase_DUF913"/>
</dbReference>
<dbReference type="FunFam" id="3.90.1750.10:FF:000003">
    <property type="entry name" value="E3 ubiquitin-protein ligase UPL1"/>
    <property type="match status" value="1"/>
</dbReference>
<proteinExistence type="inferred from homology"/>
<evidence type="ECO:0000259" key="13">
    <source>
        <dbReference type="PROSITE" id="PS50237"/>
    </source>
</evidence>
<comment type="pathway">
    <text evidence="3">Protein modification; protein ubiquitination.</text>
</comment>
<evidence type="ECO:0000256" key="8">
    <source>
        <dbReference type="ARBA" id="ARBA00022816"/>
    </source>
</evidence>
<dbReference type="GO" id="GO:0005634">
    <property type="term" value="C:nucleus"/>
    <property type="evidence" value="ECO:0007669"/>
    <property type="project" value="UniProtKB-SubCell"/>
</dbReference>
<dbReference type="InterPro" id="IPR010309">
    <property type="entry name" value="E3_Ub_ligase_DUF908"/>
</dbReference>
<feature type="region of interest" description="Disordered" evidence="12">
    <location>
        <begin position="2788"/>
        <end position="2843"/>
    </location>
</feature>
<name>A0A6A6WJB1_9PEZI</name>
<dbReference type="SUPFAM" id="SSF56204">
    <property type="entry name" value="Hect, E3 ligase catalytic domain"/>
    <property type="match status" value="1"/>
</dbReference>
<feature type="compositionally biased region" description="Polar residues" evidence="12">
    <location>
        <begin position="292"/>
        <end position="310"/>
    </location>
</feature>
<dbReference type="GO" id="GO:0000209">
    <property type="term" value="P:protein polyubiquitination"/>
    <property type="evidence" value="ECO:0007669"/>
    <property type="project" value="TreeGrafter"/>
</dbReference>
<evidence type="ECO:0000256" key="10">
    <source>
        <dbReference type="ARBA" id="ARBA00034494"/>
    </source>
</evidence>
<feature type="compositionally biased region" description="Basic and acidic residues" evidence="12">
    <location>
        <begin position="2960"/>
        <end position="2974"/>
    </location>
</feature>
<gene>
    <name evidence="14" type="ORF">EJ05DRAFT_204624</name>
</gene>